<evidence type="ECO:0000313" key="2">
    <source>
        <dbReference type="EMBL" id="KAF2249919.1"/>
    </source>
</evidence>
<accession>A0A6A6II88</accession>
<name>A0A6A6II88_9PLEO</name>
<dbReference type="Proteomes" id="UP000800094">
    <property type="component" value="Unassembled WGS sequence"/>
</dbReference>
<sequence length="120" mass="12957">MKLLLTLAFLTAALANPVPEAEAEAAPAPNRLTTEAAQGQYCKILASTLNCRYHANDKSDIITTFSKGQSIYFSCYSSGTCVSGNCAWDYAPDYDCFVSAHYTDDKCTTTSLPKCGFSKV</sequence>
<reference evidence="2" key="1">
    <citation type="journal article" date="2020" name="Stud. Mycol.">
        <title>101 Dothideomycetes genomes: a test case for predicting lifestyles and emergence of pathogens.</title>
        <authorList>
            <person name="Haridas S."/>
            <person name="Albert R."/>
            <person name="Binder M."/>
            <person name="Bloem J."/>
            <person name="Labutti K."/>
            <person name="Salamov A."/>
            <person name="Andreopoulos B."/>
            <person name="Baker S."/>
            <person name="Barry K."/>
            <person name="Bills G."/>
            <person name="Bluhm B."/>
            <person name="Cannon C."/>
            <person name="Castanera R."/>
            <person name="Culley D."/>
            <person name="Daum C."/>
            <person name="Ezra D."/>
            <person name="Gonzalez J."/>
            <person name="Henrissat B."/>
            <person name="Kuo A."/>
            <person name="Liang C."/>
            <person name="Lipzen A."/>
            <person name="Lutzoni F."/>
            <person name="Magnuson J."/>
            <person name="Mondo S."/>
            <person name="Nolan M."/>
            <person name="Ohm R."/>
            <person name="Pangilinan J."/>
            <person name="Park H.-J."/>
            <person name="Ramirez L."/>
            <person name="Alfaro M."/>
            <person name="Sun H."/>
            <person name="Tritt A."/>
            <person name="Yoshinaga Y."/>
            <person name="Zwiers L.-H."/>
            <person name="Turgeon B."/>
            <person name="Goodwin S."/>
            <person name="Spatafora J."/>
            <person name="Crous P."/>
            <person name="Grigoriev I."/>
        </authorList>
    </citation>
    <scope>NUCLEOTIDE SEQUENCE</scope>
    <source>
        <strain evidence="2">CBS 122368</strain>
    </source>
</reference>
<organism evidence="2 3">
    <name type="scientific">Trematosphaeria pertusa</name>
    <dbReference type="NCBI Taxonomy" id="390896"/>
    <lineage>
        <taxon>Eukaryota</taxon>
        <taxon>Fungi</taxon>
        <taxon>Dikarya</taxon>
        <taxon>Ascomycota</taxon>
        <taxon>Pezizomycotina</taxon>
        <taxon>Dothideomycetes</taxon>
        <taxon>Pleosporomycetidae</taxon>
        <taxon>Pleosporales</taxon>
        <taxon>Massarineae</taxon>
        <taxon>Trematosphaeriaceae</taxon>
        <taxon>Trematosphaeria</taxon>
    </lineage>
</organism>
<keyword evidence="1" id="KW-0732">Signal</keyword>
<proteinExistence type="predicted"/>
<feature type="chain" id="PRO_5025549104" evidence="1">
    <location>
        <begin position="16"/>
        <end position="120"/>
    </location>
</feature>
<dbReference type="AlphaFoldDB" id="A0A6A6II88"/>
<feature type="signal peptide" evidence="1">
    <location>
        <begin position="1"/>
        <end position="15"/>
    </location>
</feature>
<dbReference type="GeneID" id="54586539"/>
<protein>
    <submittedName>
        <fullName evidence="2">Uncharacterized protein</fullName>
    </submittedName>
</protein>
<dbReference type="EMBL" id="ML987194">
    <property type="protein sequence ID" value="KAF2249919.1"/>
    <property type="molecule type" value="Genomic_DNA"/>
</dbReference>
<evidence type="ECO:0000313" key="3">
    <source>
        <dbReference type="Proteomes" id="UP000800094"/>
    </source>
</evidence>
<keyword evidence="3" id="KW-1185">Reference proteome</keyword>
<dbReference type="OrthoDB" id="3477104at2759"/>
<evidence type="ECO:0000256" key="1">
    <source>
        <dbReference type="SAM" id="SignalP"/>
    </source>
</evidence>
<gene>
    <name evidence="2" type="ORF">BU26DRAFT_563811</name>
</gene>
<dbReference type="RefSeq" id="XP_033684923.1">
    <property type="nucleotide sequence ID" value="XM_033833209.1"/>
</dbReference>